<dbReference type="RefSeq" id="WP_141196088.1">
    <property type="nucleotide sequence ID" value="NZ_CP041186.1"/>
</dbReference>
<evidence type="ECO:0000256" key="4">
    <source>
        <dbReference type="SAM" id="SignalP"/>
    </source>
</evidence>
<reference evidence="6 7" key="1">
    <citation type="submission" date="2019-06" db="EMBL/GenBank/DDBJ databases">
        <title>Persicimonas caeni gen. nov., sp. nov., a predatory bacterium isolated from solar saltern.</title>
        <authorList>
            <person name="Wang S."/>
        </authorList>
    </citation>
    <scope>NUCLEOTIDE SEQUENCE [LARGE SCALE GENOMIC DNA]</scope>
    <source>
        <strain evidence="6 7">YN101</strain>
    </source>
</reference>
<dbReference type="InterPro" id="IPR036116">
    <property type="entry name" value="FN3_sf"/>
</dbReference>
<dbReference type="PROSITE" id="PS50853">
    <property type="entry name" value="FN3"/>
    <property type="match status" value="1"/>
</dbReference>
<dbReference type="PANTHER" id="PTHR10199:SF100">
    <property type="entry name" value="THROMBOSPONDIN, ISOFORM A"/>
    <property type="match status" value="1"/>
</dbReference>
<evidence type="ECO:0000256" key="2">
    <source>
        <dbReference type="ARBA" id="ARBA00022837"/>
    </source>
</evidence>
<feature type="region of interest" description="Disordered" evidence="3">
    <location>
        <begin position="245"/>
        <end position="376"/>
    </location>
</feature>
<dbReference type="SUPFAM" id="SSF49265">
    <property type="entry name" value="Fibronectin type III"/>
    <property type="match status" value="1"/>
</dbReference>
<dbReference type="Proteomes" id="UP000315995">
    <property type="component" value="Chromosome"/>
</dbReference>
<dbReference type="AlphaFoldDB" id="A0A4Y6PMS7"/>
<feature type="chain" id="PRO_5030106077" description="Fibronectin type-III domain-containing protein" evidence="4">
    <location>
        <begin position="25"/>
        <end position="550"/>
    </location>
</feature>
<feature type="compositionally biased region" description="Acidic residues" evidence="3">
    <location>
        <begin position="316"/>
        <end position="339"/>
    </location>
</feature>
<keyword evidence="7" id="KW-1185">Reference proteome</keyword>
<feature type="domain" description="Fibronectin type-III" evidence="5">
    <location>
        <begin position="154"/>
        <end position="257"/>
    </location>
</feature>
<accession>A0A5B8XY12</accession>
<evidence type="ECO:0000256" key="1">
    <source>
        <dbReference type="ARBA" id="ARBA00022729"/>
    </source>
</evidence>
<evidence type="ECO:0000259" key="5">
    <source>
        <dbReference type="PROSITE" id="PS50853"/>
    </source>
</evidence>
<evidence type="ECO:0000256" key="3">
    <source>
        <dbReference type="SAM" id="MobiDB-lite"/>
    </source>
</evidence>
<feature type="compositionally biased region" description="Acidic residues" evidence="3">
    <location>
        <begin position="280"/>
        <end position="302"/>
    </location>
</feature>
<protein>
    <recommendedName>
        <fullName evidence="5">Fibronectin type-III domain-containing protein</fullName>
    </recommendedName>
</protein>
<gene>
    <name evidence="6" type="ORF">FIV42_02195</name>
</gene>
<keyword evidence="1 4" id="KW-0732">Signal</keyword>
<dbReference type="SUPFAM" id="SSF103647">
    <property type="entry name" value="TSP type-3 repeat"/>
    <property type="match status" value="2"/>
</dbReference>
<dbReference type="InterPro" id="IPR017897">
    <property type="entry name" value="Thrombospondin_3_rpt"/>
</dbReference>
<dbReference type="GO" id="GO:0005509">
    <property type="term" value="F:calcium ion binding"/>
    <property type="evidence" value="ECO:0007669"/>
    <property type="project" value="InterPro"/>
</dbReference>
<dbReference type="Gene3D" id="4.10.1080.10">
    <property type="entry name" value="TSP type-3 repeat"/>
    <property type="match status" value="2"/>
</dbReference>
<dbReference type="PROSITE" id="PS51234">
    <property type="entry name" value="TSP3"/>
    <property type="match status" value="3"/>
</dbReference>
<accession>A0A4Y6PMS7</accession>
<keyword evidence="2" id="KW-0106">Calcium</keyword>
<dbReference type="GO" id="GO:0007155">
    <property type="term" value="P:cell adhesion"/>
    <property type="evidence" value="ECO:0007669"/>
    <property type="project" value="InterPro"/>
</dbReference>
<dbReference type="CDD" id="cd00063">
    <property type="entry name" value="FN3"/>
    <property type="match status" value="1"/>
</dbReference>
<proteinExistence type="predicted"/>
<dbReference type="Pfam" id="PF02412">
    <property type="entry name" value="TSP_3"/>
    <property type="match status" value="5"/>
</dbReference>
<name>A0A4Y6PMS7_PERCE</name>
<dbReference type="FunFam" id="4.10.1080.10:FF:000001">
    <property type="entry name" value="Thrombospondin 3"/>
    <property type="match status" value="1"/>
</dbReference>
<organism evidence="6 7">
    <name type="scientific">Persicimonas caeni</name>
    <dbReference type="NCBI Taxonomy" id="2292766"/>
    <lineage>
        <taxon>Bacteria</taxon>
        <taxon>Deltaproteobacteria</taxon>
        <taxon>Bradymonadales</taxon>
        <taxon>Bradymonadaceae</taxon>
        <taxon>Persicimonas</taxon>
    </lineage>
</organism>
<dbReference type="PANTHER" id="PTHR10199">
    <property type="entry name" value="THROMBOSPONDIN"/>
    <property type="match status" value="1"/>
</dbReference>
<dbReference type="InterPro" id="IPR003961">
    <property type="entry name" value="FN3_dom"/>
</dbReference>
<dbReference type="InterPro" id="IPR003367">
    <property type="entry name" value="Thrombospondin_3-like_rpt"/>
</dbReference>
<dbReference type="InterPro" id="IPR028974">
    <property type="entry name" value="TSP_type-3_rpt"/>
</dbReference>
<dbReference type="OrthoDB" id="5417469at2"/>
<dbReference type="EMBL" id="CP041186">
    <property type="protein sequence ID" value="QDG49591.1"/>
    <property type="molecule type" value="Genomic_DNA"/>
</dbReference>
<sequence length="550" mass="59840">MKRLKHLVVLVFAAAILLPVAAEAATTSSVYVLLKNGGSGDFTYYNQVKVFANADYDAYDRIEWAPEYRWETVSPGETFTARFSGLYVYSGWQGTYQFEVSFEDNNYTKNTVVIDGVRFNSSYKTYYVSKLGVTTYRPSDYWALEVAPDGGNSAPEEVAIRGCYPDYPDYESSLYVWWSLSPRPSDYSHMTLQRQDPGSTRWQDVRTTFWWGSQHYSDSGLQPGTTYTYRIAHYDQYGAVSYGPEKECTTRQGTSDADGDGVADSADNCPHTPNPLQLDADGDGLGDACDSDDDGDGADDAVDNCPASYNPGQQDLDGDGQGDVCDIDDDNDGVEDDADNCPTVANPDQLDFDGDGQGNACDPDDDGDGVEDGADNCSLSYNPAQEDLDGDGLGDECDPDIDGDGWDNDADCAPYDPAINPDAQEIPYDGVDNNCNGMEDDTIDGAVDIVEDALCDIPAGAWKVGGGCGALKNKLRAIANKVDAALRTGKTAQIDAAIRQVENDLLPKLDGCAANGTPDNDDWVQECTYQETAYDLLRELRDWLVALRDA</sequence>
<evidence type="ECO:0000313" key="6">
    <source>
        <dbReference type="EMBL" id="QDG49591.1"/>
    </source>
</evidence>
<evidence type="ECO:0000313" key="7">
    <source>
        <dbReference type="Proteomes" id="UP000315995"/>
    </source>
</evidence>
<feature type="compositionally biased region" description="Acidic residues" evidence="3">
    <location>
        <begin position="362"/>
        <end position="374"/>
    </location>
</feature>
<feature type="signal peptide" evidence="4">
    <location>
        <begin position="1"/>
        <end position="24"/>
    </location>
</feature>